<dbReference type="SUPFAM" id="SSF69322">
    <property type="entry name" value="Tricorn protease domain 2"/>
    <property type="match status" value="1"/>
</dbReference>
<dbReference type="AlphaFoldDB" id="A0AAF0Y6I9"/>
<evidence type="ECO:0000313" key="4">
    <source>
        <dbReference type="Proteomes" id="UP000827549"/>
    </source>
</evidence>
<dbReference type="Gene3D" id="2.130.10.10">
    <property type="entry name" value="YVTN repeat-like/Quinoprotein amine dehydrogenase"/>
    <property type="match status" value="2"/>
</dbReference>
<evidence type="ECO:0000313" key="3">
    <source>
        <dbReference type="EMBL" id="WOO81035.1"/>
    </source>
</evidence>
<dbReference type="InterPro" id="IPR015943">
    <property type="entry name" value="WD40/YVTN_repeat-like_dom_sf"/>
</dbReference>
<dbReference type="SMART" id="SM00320">
    <property type="entry name" value="WD40"/>
    <property type="match status" value="3"/>
</dbReference>
<dbReference type="PANTHER" id="PTHR10856">
    <property type="entry name" value="CORONIN"/>
    <property type="match status" value="1"/>
</dbReference>
<feature type="compositionally biased region" description="Basic and acidic residues" evidence="2">
    <location>
        <begin position="397"/>
        <end position="412"/>
    </location>
</feature>
<dbReference type="RefSeq" id="XP_062627067.1">
    <property type="nucleotide sequence ID" value="XM_062771083.1"/>
</dbReference>
<accession>A0AAF0Y6I9</accession>
<dbReference type="Proteomes" id="UP000827549">
    <property type="component" value="Chromosome 3"/>
</dbReference>
<dbReference type="SUPFAM" id="SSF50969">
    <property type="entry name" value="YVTN repeat-like/Quinoprotein amine dehydrogenase"/>
    <property type="match status" value="1"/>
</dbReference>
<dbReference type="GeneID" id="87807801"/>
<dbReference type="EMBL" id="CP086716">
    <property type="protein sequence ID" value="WOO81035.1"/>
    <property type="molecule type" value="Genomic_DNA"/>
</dbReference>
<dbReference type="InterPro" id="IPR011044">
    <property type="entry name" value="Quino_amine_DH_bsu"/>
</dbReference>
<feature type="region of interest" description="Disordered" evidence="2">
    <location>
        <begin position="473"/>
        <end position="570"/>
    </location>
</feature>
<dbReference type="InterPro" id="IPR015505">
    <property type="entry name" value="Coronin"/>
</dbReference>
<dbReference type="InterPro" id="IPR001680">
    <property type="entry name" value="WD40_rpt"/>
</dbReference>
<reference evidence="3" key="1">
    <citation type="submission" date="2023-10" db="EMBL/GenBank/DDBJ databases">
        <authorList>
            <person name="Noh H."/>
        </authorList>
    </citation>
    <scope>NUCLEOTIDE SEQUENCE</scope>
    <source>
        <strain evidence="3">DUCC4014</strain>
    </source>
</reference>
<feature type="region of interest" description="Disordered" evidence="2">
    <location>
        <begin position="393"/>
        <end position="421"/>
    </location>
</feature>
<feature type="compositionally biased region" description="Low complexity" evidence="2">
    <location>
        <begin position="476"/>
        <end position="490"/>
    </location>
</feature>
<name>A0AAF0Y6I9_9TREE</name>
<evidence type="ECO:0000256" key="1">
    <source>
        <dbReference type="ARBA" id="ARBA00009482"/>
    </source>
</evidence>
<dbReference type="SMART" id="SM01167">
    <property type="entry name" value="DUF1900"/>
    <property type="match status" value="2"/>
</dbReference>
<sequence length="1022" mass="107932">MPPPRFGATKFRNAVPGFPPRDEWYRSSLPHAADAPPNTSQFSSVVKTNREHVVTVALSGDASIRAYDAVGANEGQTWAGKLGAGVADWDLGRVEGGELLVAGTNGTVSYYTVGGVAAPELRHSFAVQGKPTNVYLHPTTGGIALASTATAPAAVYDLGAGATQATLTLTPTDGQALWSSAWSSDGRLVGGVSKKGNAYIWDARAGSAPVHEKAVALQPLKPARVAFVGPDLFVTSFSRSRARQYSLLSVQSGLGATFSATLDNSQGPLVPLVDEERNIVYTVGRGDMTLRQIELSGPQGYQEVTHSLPSPATSGSLALAHWSTLPVMEAQIASVLVPIVDKDGDTILPVQIKVPRKQLIDYHGDLFPDVLGTVPEQSAADWFSGGDAKPLPVSIDPSRRAEWEKKTSEWKGKAGGSAAPAAAKAAAPAAAPVTPQPAVTPAAVAPVPAPAAAPSPVVKAPENSAPTVVRNGASEAAATPAQPATPNQPAVTRAVDPPAASQNGGASASPIQTPTPAESASSPAPAAPSAPATPASASSATSTPATPSATTPTATTPGERYNPGWSRKYLGGKAPLNPTYDQIPAPATLHQDSVILRSTPKVAFFSIQGPGGRIAVQPLSKKGRVPNGGHGYLSGGVGVADFQVEPFGDRIVLAGEDGELRIWEVHEGGIEGPGPEPELIIQGNRIEKIVQVTFHPTAKDLLLVASNDSGKGHLRFFDLKIGLEQKVVPFDFEIWNFAIEPTGDRVAIATKKSEIVILDPRDETKVVRGKAHDSLRSFQLAWIDETHVVSVGFNRGSMRKVQLYNVGDEVTNKAGVTIDVSPSVLFPVFDPDTSILYVWGKGERAIHAFEIHPDHANEPVAKLPSYNAASGAPQLAVALLPKTVVDVRKVEVARALRLTAKTIEEVTFSIPRNKPNFFQDDIYVPTRDWSTPATGAEKWLEGDKSRQGVLDLRPADLTPLSQAPVTTTAARKKFVPAANVMSEEEKKKQEMDRLFQRAKMEDSDSDDEPQRRGGIPPPDDDW</sequence>
<feature type="region of interest" description="Disordered" evidence="2">
    <location>
        <begin position="979"/>
        <end position="1022"/>
    </location>
</feature>
<feature type="compositionally biased region" description="Polar residues" evidence="2">
    <location>
        <begin position="500"/>
        <end position="512"/>
    </location>
</feature>
<feature type="compositionally biased region" description="Low complexity" evidence="2">
    <location>
        <begin position="514"/>
        <end position="557"/>
    </location>
</feature>
<evidence type="ECO:0000256" key="2">
    <source>
        <dbReference type="SAM" id="MobiDB-lite"/>
    </source>
</evidence>
<organism evidence="3 4">
    <name type="scientific">Vanrija pseudolonga</name>
    <dbReference type="NCBI Taxonomy" id="143232"/>
    <lineage>
        <taxon>Eukaryota</taxon>
        <taxon>Fungi</taxon>
        <taxon>Dikarya</taxon>
        <taxon>Basidiomycota</taxon>
        <taxon>Agaricomycotina</taxon>
        <taxon>Tremellomycetes</taxon>
        <taxon>Trichosporonales</taxon>
        <taxon>Trichosporonaceae</taxon>
        <taxon>Vanrija</taxon>
    </lineage>
</organism>
<keyword evidence="4" id="KW-1185">Reference proteome</keyword>
<proteinExistence type="inferred from homology"/>
<feature type="compositionally biased region" description="Basic and acidic residues" evidence="2">
    <location>
        <begin position="983"/>
        <end position="1002"/>
    </location>
</feature>
<gene>
    <name evidence="3" type="primary">CORO7</name>
    <name evidence="3" type="ORF">LOC62_03G004563</name>
</gene>
<dbReference type="Pfam" id="PF16300">
    <property type="entry name" value="WD40_4"/>
    <property type="match status" value="2"/>
</dbReference>
<protein>
    <submittedName>
        <fullName evidence="3">Coronin-7</fullName>
    </submittedName>
</protein>
<dbReference type="PANTHER" id="PTHR10856:SF20">
    <property type="entry name" value="CORONIN-7"/>
    <property type="match status" value="1"/>
</dbReference>
<comment type="similarity">
    <text evidence="1">Belongs to the WD repeat coronin family.</text>
</comment>